<dbReference type="NCBIfam" id="TIGR01731">
    <property type="entry name" value="fil_hemag_20aa"/>
    <property type="match status" value="4"/>
</dbReference>
<keyword evidence="2" id="KW-1185">Reference proteome</keyword>
<evidence type="ECO:0000313" key="1">
    <source>
        <dbReference type="EMBL" id="MBJ7540092.1"/>
    </source>
</evidence>
<dbReference type="Proteomes" id="UP000628710">
    <property type="component" value="Unassembled WGS sequence"/>
</dbReference>
<reference evidence="1" key="1">
    <citation type="submission" date="2020-12" db="EMBL/GenBank/DDBJ databases">
        <title>Marinomonas arctica sp. nov., a psychrotolerant bacterium isolated from the Arctic.</title>
        <authorList>
            <person name="Zhang Y."/>
        </authorList>
    </citation>
    <scope>NUCLEOTIDE SEQUENCE</scope>
    <source>
        <strain evidence="1">C1424</strain>
    </source>
</reference>
<evidence type="ECO:0000313" key="2">
    <source>
        <dbReference type="Proteomes" id="UP000628710"/>
    </source>
</evidence>
<dbReference type="InterPro" id="IPR010069">
    <property type="entry name" value="CdiA_FHA1_rpt"/>
</dbReference>
<dbReference type="InterPro" id="IPR008619">
    <property type="entry name" value="Filamentous_hemagglutn_rpt"/>
</dbReference>
<feature type="non-terminal residue" evidence="1">
    <location>
        <position position="136"/>
    </location>
</feature>
<protein>
    <submittedName>
        <fullName evidence="1">Uncharacterized protein</fullName>
    </submittedName>
</protein>
<dbReference type="AlphaFoldDB" id="A0A934JXM7"/>
<feature type="non-terminal residue" evidence="1">
    <location>
        <position position="1"/>
    </location>
</feature>
<accession>A0A934JXM7</accession>
<name>A0A934JXM7_9GAMM</name>
<dbReference type="Pfam" id="PF05594">
    <property type="entry name" value="Fil_haemagg"/>
    <property type="match status" value="2"/>
</dbReference>
<dbReference type="RefSeq" id="WP_199470483.1">
    <property type="nucleotide sequence ID" value="NZ_JAEMNX010000074.1"/>
</dbReference>
<gene>
    <name evidence="1" type="ORF">I8J31_20710</name>
</gene>
<organism evidence="1 2">
    <name type="scientific">Marinomonas transparens</name>
    <dbReference type="NCBI Taxonomy" id="2795388"/>
    <lineage>
        <taxon>Bacteria</taxon>
        <taxon>Pseudomonadati</taxon>
        <taxon>Pseudomonadota</taxon>
        <taxon>Gammaproteobacteria</taxon>
        <taxon>Oceanospirillales</taxon>
        <taxon>Oceanospirillaceae</taxon>
        <taxon>Marinomonas</taxon>
    </lineage>
</organism>
<dbReference type="EMBL" id="JAEMNX010000074">
    <property type="protein sequence ID" value="MBJ7540092.1"/>
    <property type="molecule type" value="Genomic_DNA"/>
</dbReference>
<comment type="caution">
    <text evidence="1">The sequence shown here is derived from an EMBL/GenBank/DDBJ whole genome shotgun (WGS) entry which is preliminary data.</text>
</comment>
<sequence>GELKADNITLTATALNNTGSKGNIQAKDSLVITLQGDLVNKDGAKIQTSSESTHGQLTIEANRVTNQSILAANQLTILAAQLDNRTANASIYGIDKVDLTLTGQLNNTDNALIQSDNQLIIDADGNITNSSATLAS</sequence>
<proteinExistence type="predicted"/>